<evidence type="ECO:0000256" key="1">
    <source>
        <dbReference type="ARBA" id="ARBA00004496"/>
    </source>
</evidence>
<reference evidence="17" key="1">
    <citation type="submission" date="2017-02" db="UniProtKB">
        <authorList>
            <consortium name="WormBaseParasite"/>
        </authorList>
    </citation>
    <scope>IDENTIFICATION</scope>
</reference>
<dbReference type="InterPro" id="IPR040335">
    <property type="entry name" value="MVB12A"/>
</dbReference>
<evidence type="ECO:0000313" key="17">
    <source>
        <dbReference type="WBParaSite" id="SMUV_0000558001-mRNA-1"/>
    </source>
</evidence>
<dbReference type="GO" id="GO:0032801">
    <property type="term" value="P:receptor catabolic process"/>
    <property type="evidence" value="ECO:0007669"/>
    <property type="project" value="TreeGrafter"/>
</dbReference>
<keyword evidence="16" id="KW-1185">Reference proteome</keyword>
<proteinExistence type="inferred from homology"/>
<dbReference type="PANTHER" id="PTHR31612:SF2">
    <property type="entry name" value="MULTIVESICULAR BODY SUBUNIT 12A"/>
    <property type="match status" value="1"/>
</dbReference>
<protein>
    <recommendedName>
        <fullName evidence="4">Multivesicular body subunit 12A</fullName>
    </recommendedName>
    <alternativeName>
        <fullName evidence="12">ESCRT-I complex subunit MVB12A</fullName>
    </alternativeName>
    <alternativeName>
        <fullName evidence="11">Protein FAM125A</fullName>
    </alternativeName>
</protein>
<keyword evidence="13" id="KW-0732">Signal</keyword>
<sequence>LIIICIFITFIKITRAYDDQSDADLWKEGGLTAFWSRPVRYIAVSRDTPANSVGAHVVIDLCITKESDPVPRGFTAIDYTADSREKSLRKRCLCVRTVPRDTVVDAVGEIIVLNKMKRPPNNFSSAGEVDGALICFRHVVVPPSFGVLIPDPKPLLAMHSMDFSKTIFRSNSIYPSIDSKGTQNTDKRQCENDMKGTLGVNALTIRAGDIRKNIKDVPFKLHPLIENGLVTDGVHSLPEIMDYSREKLDTLYNYEFTLERDVVRNL</sequence>
<evidence type="ECO:0000256" key="4">
    <source>
        <dbReference type="ARBA" id="ARBA00017653"/>
    </source>
</evidence>
<evidence type="ECO:0000256" key="2">
    <source>
        <dbReference type="ARBA" id="ARBA00004633"/>
    </source>
</evidence>
<dbReference type="Proteomes" id="UP000046393">
    <property type="component" value="Unplaced"/>
</dbReference>
<dbReference type="GO" id="GO:0019075">
    <property type="term" value="P:virus maturation"/>
    <property type="evidence" value="ECO:0007669"/>
    <property type="project" value="TreeGrafter"/>
</dbReference>
<evidence type="ECO:0000256" key="7">
    <source>
        <dbReference type="ARBA" id="ARBA00022753"/>
    </source>
</evidence>
<dbReference type="GO" id="GO:0017124">
    <property type="term" value="F:SH3 domain binding"/>
    <property type="evidence" value="ECO:0007669"/>
    <property type="project" value="UniProtKB-KW"/>
</dbReference>
<evidence type="ECO:0000256" key="10">
    <source>
        <dbReference type="ARBA" id="ARBA00023136"/>
    </source>
</evidence>
<evidence type="ECO:0000256" key="9">
    <source>
        <dbReference type="ARBA" id="ARBA00023036"/>
    </source>
</evidence>
<keyword evidence="8" id="KW-0653">Protein transport</keyword>
<dbReference type="AlphaFoldDB" id="A0A0N5ALZ3"/>
<dbReference type="Pfam" id="PF10240">
    <property type="entry name" value="DUF2464"/>
    <property type="match status" value="1"/>
</dbReference>
<evidence type="ECO:0000259" key="14">
    <source>
        <dbReference type="PROSITE" id="PS51497"/>
    </source>
</evidence>
<evidence type="ECO:0000256" key="3">
    <source>
        <dbReference type="ARBA" id="ARBA00010432"/>
    </source>
</evidence>
<keyword evidence="5" id="KW-0813">Transport</keyword>
<dbReference type="InterPro" id="IPR023341">
    <property type="entry name" value="MABP"/>
</dbReference>
<keyword evidence="10" id="KW-0472">Membrane</keyword>
<evidence type="ECO:0000256" key="5">
    <source>
        <dbReference type="ARBA" id="ARBA00022448"/>
    </source>
</evidence>
<comment type="similarity">
    <text evidence="3">Belongs to the MVB12 family.</text>
</comment>
<dbReference type="InterPro" id="IPR023340">
    <property type="entry name" value="UMA"/>
</dbReference>
<evidence type="ECO:0000313" key="16">
    <source>
        <dbReference type="Proteomes" id="UP000046393"/>
    </source>
</evidence>
<evidence type="ECO:0000256" key="12">
    <source>
        <dbReference type="ARBA" id="ARBA00033024"/>
    </source>
</evidence>
<dbReference type="WBParaSite" id="SMUV_0000558001-mRNA-1">
    <property type="protein sequence ID" value="SMUV_0000558001-mRNA-1"/>
    <property type="gene ID" value="SMUV_0000558001"/>
</dbReference>
<evidence type="ECO:0000256" key="8">
    <source>
        <dbReference type="ARBA" id="ARBA00022927"/>
    </source>
</evidence>
<evidence type="ECO:0000259" key="15">
    <source>
        <dbReference type="PROSITE" id="PS51498"/>
    </source>
</evidence>
<dbReference type="PROSITE" id="PS51497">
    <property type="entry name" value="UMA"/>
    <property type="match status" value="1"/>
</dbReference>
<feature type="domain" description="MABP" evidence="15">
    <location>
        <begin position="1"/>
        <end position="140"/>
    </location>
</feature>
<accession>A0A0N5ALZ3</accession>
<organism evidence="16 17">
    <name type="scientific">Syphacia muris</name>
    <dbReference type="NCBI Taxonomy" id="451379"/>
    <lineage>
        <taxon>Eukaryota</taxon>
        <taxon>Metazoa</taxon>
        <taxon>Ecdysozoa</taxon>
        <taxon>Nematoda</taxon>
        <taxon>Chromadorea</taxon>
        <taxon>Rhabditida</taxon>
        <taxon>Spirurina</taxon>
        <taxon>Oxyuridomorpha</taxon>
        <taxon>Oxyuroidea</taxon>
        <taxon>Oxyuridae</taxon>
        <taxon>Syphacia</taxon>
    </lineage>
</organism>
<comment type="subcellular location">
    <subcellularLocation>
        <location evidence="1">Cytoplasm</location>
    </subcellularLocation>
    <subcellularLocation>
        <location evidence="2">Late endosome membrane</location>
        <topology evidence="2">Peripheral membrane protein</topology>
    </subcellularLocation>
</comment>
<dbReference type="GO" id="GO:0000813">
    <property type="term" value="C:ESCRT I complex"/>
    <property type="evidence" value="ECO:0007669"/>
    <property type="project" value="InterPro"/>
</dbReference>
<dbReference type="GO" id="GO:0031902">
    <property type="term" value="C:late endosome membrane"/>
    <property type="evidence" value="ECO:0007669"/>
    <property type="project" value="UniProtKB-SubCell"/>
</dbReference>
<dbReference type="GO" id="GO:0032510">
    <property type="term" value="P:endosome to lysosome transport via multivesicular body sorting pathway"/>
    <property type="evidence" value="ECO:0007669"/>
    <property type="project" value="TreeGrafter"/>
</dbReference>
<evidence type="ECO:0000256" key="11">
    <source>
        <dbReference type="ARBA" id="ARBA00033002"/>
    </source>
</evidence>
<feature type="chain" id="PRO_5005893302" description="Multivesicular body subunit 12A" evidence="13">
    <location>
        <begin position="17"/>
        <end position="266"/>
    </location>
</feature>
<dbReference type="Gene3D" id="2.100.10.50">
    <property type="match status" value="1"/>
</dbReference>
<dbReference type="PROSITE" id="PS51498">
    <property type="entry name" value="MABP"/>
    <property type="match status" value="1"/>
</dbReference>
<dbReference type="PANTHER" id="PTHR31612">
    <property type="entry name" value="MULTIVESICULAR BODY SUBUNIT 12A"/>
    <property type="match status" value="1"/>
</dbReference>
<dbReference type="GO" id="GO:0042058">
    <property type="term" value="P:regulation of epidermal growth factor receptor signaling pathway"/>
    <property type="evidence" value="ECO:0007669"/>
    <property type="project" value="TreeGrafter"/>
</dbReference>
<dbReference type="STRING" id="451379.A0A0N5ALZ3"/>
<dbReference type="GO" id="GO:0005829">
    <property type="term" value="C:cytosol"/>
    <property type="evidence" value="ECO:0007669"/>
    <property type="project" value="TreeGrafter"/>
</dbReference>
<evidence type="ECO:0000256" key="13">
    <source>
        <dbReference type="SAM" id="SignalP"/>
    </source>
</evidence>
<name>A0A0N5ALZ3_9BILA</name>
<dbReference type="GO" id="GO:0046755">
    <property type="term" value="P:viral budding"/>
    <property type="evidence" value="ECO:0007669"/>
    <property type="project" value="TreeGrafter"/>
</dbReference>
<keyword evidence="7" id="KW-0967">Endosome</keyword>
<keyword evidence="9" id="KW-0729">SH3-binding</keyword>
<evidence type="ECO:0000256" key="6">
    <source>
        <dbReference type="ARBA" id="ARBA00022490"/>
    </source>
</evidence>
<dbReference type="GO" id="GO:0015031">
    <property type="term" value="P:protein transport"/>
    <property type="evidence" value="ECO:0007669"/>
    <property type="project" value="UniProtKB-KW"/>
</dbReference>
<feature type="signal peptide" evidence="13">
    <location>
        <begin position="1"/>
        <end position="16"/>
    </location>
</feature>
<feature type="domain" description="UMA" evidence="14">
    <location>
        <begin position="214"/>
        <end position="263"/>
    </location>
</feature>
<dbReference type="InterPro" id="IPR018798">
    <property type="entry name" value="MVB12A/B"/>
</dbReference>
<keyword evidence="6" id="KW-0963">Cytoplasm</keyword>